<dbReference type="Gene3D" id="3.40.50.300">
    <property type="entry name" value="P-loop containing nucleotide triphosphate hydrolases"/>
    <property type="match status" value="1"/>
</dbReference>
<dbReference type="AlphaFoldDB" id="A0A9X6NL18"/>
<dbReference type="Pfam" id="PF10609">
    <property type="entry name" value="ParA"/>
    <property type="match status" value="1"/>
</dbReference>
<dbReference type="InterPro" id="IPR000808">
    <property type="entry name" value="Mrp-like_CS"/>
</dbReference>
<sequence>MSAVQKLLRQVAWGPLDYLVVDMPPGTGDVQLSISQSIPVDGAVIVSTPQDLALLTHEEAWKYINLDILCSVPLDMRIREAGDLGKPVVIADSQSSLTKAYMQLASEVIARLPRRDEVTQRRDVKTS</sequence>
<evidence type="ECO:0000256" key="2">
    <source>
        <dbReference type="ARBA" id="ARBA00022840"/>
    </source>
</evidence>
<dbReference type="PANTHER" id="PTHR42961:SF2">
    <property type="entry name" value="IRON-SULFUR PROTEIN NUBPL"/>
    <property type="match status" value="1"/>
</dbReference>
<dbReference type="OrthoDB" id="1741334at2759"/>
<dbReference type="GO" id="GO:0051539">
    <property type="term" value="F:4 iron, 4 sulfur cluster binding"/>
    <property type="evidence" value="ECO:0007669"/>
    <property type="project" value="TreeGrafter"/>
</dbReference>
<protein>
    <submittedName>
        <fullName evidence="3">Iron-sulfur protein NUBPL</fullName>
    </submittedName>
</protein>
<accession>A0A9X6NL18</accession>
<dbReference type="GO" id="GO:0016226">
    <property type="term" value="P:iron-sulfur cluster assembly"/>
    <property type="evidence" value="ECO:0007669"/>
    <property type="project" value="InterPro"/>
</dbReference>
<keyword evidence="4" id="KW-1185">Reference proteome</keyword>
<evidence type="ECO:0000313" key="4">
    <source>
        <dbReference type="Proteomes" id="UP000192578"/>
    </source>
</evidence>
<organism evidence="3 4">
    <name type="scientific">Hypsibius exemplaris</name>
    <name type="common">Freshwater tardigrade</name>
    <dbReference type="NCBI Taxonomy" id="2072580"/>
    <lineage>
        <taxon>Eukaryota</taxon>
        <taxon>Metazoa</taxon>
        <taxon>Ecdysozoa</taxon>
        <taxon>Tardigrada</taxon>
        <taxon>Eutardigrada</taxon>
        <taxon>Parachela</taxon>
        <taxon>Hypsibioidea</taxon>
        <taxon>Hypsibiidae</taxon>
        <taxon>Hypsibius</taxon>
    </lineage>
</organism>
<name>A0A9X6NL18_HYPEX</name>
<dbReference type="GO" id="GO:0032981">
    <property type="term" value="P:mitochondrial respiratory chain complex I assembly"/>
    <property type="evidence" value="ECO:0007669"/>
    <property type="project" value="TreeGrafter"/>
</dbReference>
<dbReference type="InterPro" id="IPR027417">
    <property type="entry name" value="P-loop_NTPase"/>
</dbReference>
<dbReference type="InterPro" id="IPR044304">
    <property type="entry name" value="NUBPL-like"/>
</dbReference>
<dbReference type="EMBL" id="MTYJ01000227">
    <property type="protein sequence ID" value="OWA51444.1"/>
    <property type="molecule type" value="Genomic_DNA"/>
</dbReference>
<comment type="caution">
    <text evidence="3">The sequence shown here is derived from an EMBL/GenBank/DDBJ whole genome shotgun (WGS) entry which is preliminary data.</text>
</comment>
<dbReference type="InterPro" id="IPR033756">
    <property type="entry name" value="YlxH/NBP35"/>
</dbReference>
<gene>
    <name evidence="3" type="ORF">BV898_15925</name>
</gene>
<evidence type="ECO:0000256" key="1">
    <source>
        <dbReference type="ARBA" id="ARBA00022741"/>
    </source>
</evidence>
<keyword evidence="1" id="KW-0547">Nucleotide-binding</keyword>
<dbReference type="PANTHER" id="PTHR42961">
    <property type="entry name" value="IRON-SULFUR PROTEIN NUBPL"/>
    <property type="match status" value="1"/>
</dbReference>
<keyword evidence="2" id="KW-0067">ATP-binding</keyword>
<evidence type="ECO:0000313" key="3">
    <source>
        <dbReference type="EMBL" id="OWA51444.1"/>
    </source>
</evidence>
<dbReference type="Proteomes" id="UP000192578">
    <property type="component" value="Unassembled WGS sequence"/>
</dbReference>
<reference evidence="4" key="1">
    <citation type="submission" date="2017-01" db="EMBL/GenBank/DDBJ databases">
        <title>Comparative genomics of anhydrobiosis in the tardigrade Hypsibius dujardini.</title>
        <authorList>
            <person name="Yoshida Y."/>
            <person name="Koutsovoulos G."/>
            <person name="Laetsch D."/>
            <person name="Stevens L."/>
            <person name="Kumar S."/>
            <person name="Horikawa D."/>
            <person name="Ishino K."/>
            <person name="Komine S."/>
            <person name="Tomita M."/>
            <person name="Blaxter M."/>
            <person name="Arakawa K."/>
        </authorList>
    </citation>
    <scope>NUCLEOTIDE SEQUENCE [LARGE SCALE GENOMIC DNA]</scope>
    <source>
        <strain evidence="4">Z151</strain>
    </source>
</reference>
<proteinExistence type="predicted"/>
<dbReference type="GO" id="GO:0005739">
    <property type="term" value="C:mitochondrion"/>
    <property type="evidence" value="ECO:0007669"/>
    <property type="project" value="TreeGrafter"/>
</dbReference>
<dbReference type="GO" id="GO:0005524">
    <property type="term" value="F:ATP binding"/>
    <property type="evidence" value="ECO:0007669"/>
    <property type="project" value="UniProtKB-KW"/>
</dbReference>
<dbReference type="SUPFAM" id="SSF52540">
    <property type="entry name" value="P-loop containing nucleoside triphosphate hydrolases"/>
    <property type="match status" value="1"/>
</dbReference>
<dbReference type="PROSITE" id="PS01215">
    <property type="entry name" value="MRP"/>
    <property type="match status" value="1"/>
</dbReference>